<dbReference type="SMART" id="SM00830">
    <property type="entry name" value="CM_2"/>
    <property type="match status" value="1"/>
</dbReference>
<dbReference type="PANTHER" id="PTHR21022:SF19">
    <property type="entry name" value="PREPHENATE DEHYDRATASE-RELATED"/>
    <property type="match status" value="1"/>
</dbReference>
<dbReference type="InterPro" id="IPR036979">
    <property type="entry name" value="CM_dom_sf"/>
</dbReference>
<evidence type="ECO:0000256" key="4">
    <source>
        <dbReference type="ARBA" id="ARBA00004741"/>
    </source>
</evidence>
<keyword evidence="14 22" id="KW-0456">Lyase</keyword>
<dbReference type="GO" id="GO:0004664">
    <property type="term" value="F:prephenate dehydratase activity"/>
    <property type="evidence" value="ECO:0007669"/>
    <property type="project" value="UniProtKB-EC"/>
</dbReference>
<evidence type="ECO:0000256" key="11">
    <source>
        <dbReference type="ARBA" id="ARBA00023141"/>
    </source>
</evidence>
<comment type="pathway">
    <text evidence="4">Amino-acid biosynthesis; L-phenylalanine biosynthesis; phenylpyruvate from prephenate: step 1/1.</text>
</comment>
<comment type="pathway">
    <text evidence="5">Metabolic intermediate biosynthesis; prephenate biosynthesis; prephenate from chorismate: step 1/1.</text>
</comment>
<accession>A0ABT2WGG2</accession>
<dbReference type="Pfam" id="PF01817">
    <property type="entry name" value="CM_2"/>
    <property type="match status" value="1"/>
</dbReference>
<comment type="subcellular location">
    <subcellularLocation>
        <location evidence="3">Cytoplasm</location>
    </subcellularLocation>
</comment>
<dbReference type="PROSITE" id="PS51671">
    <property type="entry name" value="ACT"/>
    <property type="match status" value="1"/>
</dbReference>
<feature type="domain" description="ACT" evidence="21">
    <location>
        <begin position="299"/>
        <end position="376"/>
    </location>
</feature>
<evidence type="ECO:0000259" key="21">
    <source>
        <dbReference type="PROSITE" id="PS51671"/>
    </source>
</evidence>
<protein>
    <recommendedName>
        <fullName evidence="7">Bifunctional chorismate mutase/prephenate dehydratase</fullName>
        <ecNumber evidence="6">4.2.1.51</ecNumber>
    </recommendedName>
    <alternativeName>
        <fullName evidence="17">Chorismate mutase-prephenate dehydratase</fullName>
    </alternativeName>
    <alternativeName>
        <fullName evidence="8">Prephenate dehydratase</fullName>
    </alternativeName>
    <alternativeName>
        <fullName evidence="16">p-protein</fullName>
    </alternativeName>
</protein>
<keyword evidence="11" id="KW-0057">Aromatic amino acid biosynthesis</keyword>
<dbReference type="InterPro" id="IPR045865">
    <property type="entry name" value="ACT-like_dom_sf"/>
</dbReference>
<dbReference type="NCBIfam" id="TIGR01805">
    <property type="entry name" value="CM_mono_grmpos"/>
    <property type="match status" value="1"/>
</dbReference>
<evidence type="ECO:0000256" key="16">
    <source>
        <dbReference type="ARBA" id="ARBA00031175"/>
    </source>
</evidence>
<evidence type="ECO:0000256" key="1">
    <source>
        <dbReference type="ARBA" id="ARBA00000824"/>
    </source>
</evidence>
<dbReference type="CDD" id="cd04905">
    <property type="entry name" value="ACT_CM-PDT"/>
    <property type="match status" value="1"/>
</dbReference>
<evidence type="ECO:0000313" key="23">
    <source>
        <dbReference type="Proteomes" id="UP001208656"/>
    </source>
</evidence>
<comment type="catalytic activity">
    <reaction evidence="1">
        <text>chorismate = prephenate</text>
        <dbReference type="Rhea" id="RHEA:13897"/>
        <dbReference type="ChEBI" id="CHEBI:29748"/>
        <dbReference type="ChEBI" id="CHEBI:29934"/>
        <dbReference type="EC" id="5.4.99.5"/>
    </reaction>
</comment>
<dbReference type="PANTHER" id="PTHR21022">
    <property type="entry name" value="PREPHENATE DEHYDRATASE P PROTEIN"/>
    <property type="match status" value="1"/>
</dbReference>
<dbReference type="Gene3D" id="3.30.70.260">
    <property type="match status" value="1"/>
</dbReference>
<dbReference type="Gene3D" id="3.40.190.10">
    <property type="entry name" value="Periplasmic binding protein-like II"/>
    <property type="match status" value="2"/>
</dbReference>
<gene>
    <name evidence="22" type="primary">pheA</name>
    <name evidence="22" type="ORF">OEV82_10060</name>
</gene>
<sequence>MSELERYRAKIDEIDRQLTKLFEERLHIVNDICQYKINNDLPVENQKREEEVVNKNIQYLDNKGYSEQLKRFFYHTIEIAKQVQYKKVREHKAKNSLSHNTVSSDITHLNIGYYGVEGSFSEEAMLKYFGDVKHAKNFVEFEDVFDAIKNGEIDYGVVPIENSSTGTISQVLDLINNRGLYINGETVLKINQHLIGIQGTNLDSINEVYSHPQGFEQTSEFLRSYRQWKLTPFHSTADSVKLVAELNDPTKAAIASQRAAEIYNLNIIKENINNKTGNSTRFFIISKNLIANDTCDKISVVFSLEHKAGTLYHLLRHFAENDINMMKIESRPQEFGNWKYLLYVDFEGNIEEARVNKALGLIQQGCEYFRLLGCYKQCDLLD</sequence>
<dbReference type="PROSITE" id="PS51171">
    <property type="entry name" value="PREPHENATE_DEHYDR_3"/>
    <property type="match status" value="1"/>
</dbReference>
<evidence type="ECO:0000256" key="7">
    <source>
        <dbReference type="ARBA" id="ARBA00014401"/>
    </source>
</evidence>
<evidence type="ECO:0000256" key="8">
    <source>
        <dbReference type="ARBA" id="ARBA00021872"/>
    </source>
</evidence>
<comment type="caution">
    <text evidence="22">The sequence shown here is derived from an EMBL/GenBank/DDBJ whole genome shotgun (WGS) entry which is preliminary data.</text>
</comment>
<evidence type="ECO:0000256" key="9">
    <source>
        <dbReference type="ARBA" id="ARBA00022490"/>
    </source>
</evidence>
<evidence type="ECO:0000256" key="5">
    <source>
        <dbReference type="ARBA" id="ARBA00004817"/>
    </source>
</evidence>
<evidence type="ECO:0000256" key="6">
    <source>
        <dbReference type="ARBA" id="ARBA00013147"/>
    </source>
</evidence>
<dbReference type="PIRSF" id="PIRSF001500">
    <property type="entry name" value="Chor_mut_pdt_Ppr"/>
    <property type="match status" value="1"/>
</dbReference>
<evidence type="ECO:0000256" key="17">
    <source>
        <dbReference type="ARBA" id="ARBA00031520"/>
    </source>
</evidence>
<reference evidence="22 23" key="1">
    <citation type="submission" date="2022-10" db="EMBL/GenBank/DDBJ databases">
        <title>Description of Fervidibacillus gen. nov. in the family Fervidibacillaceae fam. nov. with two species, Fervidibacillus albus sp. nov., and Fervidibacillus halotolerans sp. nov., isolated from tidal flat sediments.</title>
        <authorList>
            <person name="Kwon K.K."/>
            <person name="Yang S.-H."/>
        </authorList>
    </citation>
    <scope>NUCLEOTIDE SEQUENCE [LARGE SCALE GENOMIC DNA]</scope>
    <source>
        <strain evidence="22 23">DSM 23332</strain>
    </source>
</reference>
<dbReference type="NCBIfam" id="NF008865">
    <property type="entry name" value="PRK11898.1"/>
    <property type="match status" value="1"/>
</dbReference>
<evidence type="ECO:0000256" key="12">
    <source>
        <dbReference type="ARBA" id="ARBA00023222"/>
    </source>
</evidence>
<dbReference type="RefSeq" id="WP_263061790.1">
    <property type="nucleotide sequence ID" value="NZ_JAOUSE010000029.1"/>
</dbReference>
<dbReference type="SUPFAM" id="SSF48600">
    <property type="entry name" value="Chorismate mutase II"/>
    <property type="match status" value="1"/>
</dbReference>
<evidence type="ECO:0000256" key="14">
    <source>
        <dbReference type="ARBA" id="ARBA00023239"/>
    </source>
</evidence>
<dbReference type="InterPro" id="IPR002912">
    <property type="entry name" value="ACT_dom"/>
</dbReference>
<evidence type="ECO:0000259" key="19">
    <source>
        <dbReference type="PROSITE" id="PS51168"/>
    </source>
</evidence>
<dbReference type="InterPro" id="IPR002701">
    <property type="entry name" value="CM_II_prokaryot"/>
</dbReference>
<evidence type="ECO:0000313" key="22">
    <source>
        <dbReference type="EMBL" id="MCU9594780.1"/>
    </source>
</evidence>
<dbReference type="Gene3D" id="1.20.59.10">
    <property type="entry name" value="Chorismate mutase"/>
    <property type="match status" value="1"/>
</dbReference>
<feature type="domain" description="Prephenate dehydratase" evidence="20">
    <location>
        <begin position="110"/>
        <end position="287"/>
    </location>
</feature>
<dbReference type="InterPro" id="IPR011279">
    <property type="entry name" value="Chorismate_mutase_GmP"/>
</dbReference>
<organism evidence="22 23">
    <name type="scientific">Pallidibacillus thermolactis</name>
    <dbReference type="NCBI Taxonomy" id="251051"/>
    <lineage>
        <taxon>Bacteria</taxon>
        <taxon>Bacillati</taxon>
        <taxon>Bacillota</taxon>
        <taxon>Bacilli</taxon>
        <taxon>Bacillales</taxon>
        <taxon>Bacillaceae</taxon>
        <taxon>Pallidibacillus</taxon>
    </lineage>
</organism>
<dbReference type="Pfam" id="PF00800">
    <property type="entry name" value="PDT"/>
    <property type="match status" value="1"/>
</dbReference>
<keyword evidence="15" id="KW-0511">Multifunctional enzyme</keyword>
<evidence type="ECO:0000256" key="18">
    <source>
        <dbReference type="ARBA" id="ARBA00047848"/>
    </source>
</evidence>
<name>A0ABT2WGG2_9BACI</name>
<evidence type="ECO:0000256" key="15">
    <source>
        <dbReference type="ARBA" id="ARBA00023268"/>
    </source>
</evidence>
<dbReference type="EC" id="4.2.1.51" evidence="6"/>
<keyword evidence="9" id="KW-0963">Cytoplasm</keyword>
<dbReference type="SUPFAM" id="SSF55021">
    <property type="entry name" value="ACT-like"/>
    <property type="match status" value="1"/>
</dbReference>
<proteinExistence type="predicted"/>
<dbReference type="PROSITE" id="PS51168">
    <property type="entry name" value="CHORISMATE_MUT_2"/>
    <property type="match status" value="1"/>
</dbReference>
<evidence type="ECO:0000256" key="3">
    <source>
        <dbReference type="ARBA" id="ARBA00004496"/>
    </source>
</evidence>
<dbReference type="InterPro" id="IPR036263">
    <property type="entry name" value="Chorismate_II_sf"/>
</dbReference>
<dbReference type="InterPro" id="IPR001086">
    <property type="entry name" value="Preph_deHydtase"/>
</dbReference>
<keyword evidence="13" id="KW-0413">Isomerase</keyword>
<dbReference type="InterPro" id="IPR008242">
    <property type="entry name" value="Chor_mutase/pphenate_deHydtase"/>
</dbReference>
<comment type="function">
    <text evidence="2">Catalyzes the Claisen rearrangement of chorismate to prephenate and the decarboxylation/dehydration of prephenate to phenylpyruvate.</text>
</comment>
<comment type="catalytic activity">
    <reaction evidence="18">
        <text>prephenate + H(+) = 3-phenylpyruvate + CO2 + H2O</text>
        <dbReference type="Rhea" id="RHEA:21648"/>
        <dbReference type="ChEBI" id="CHEBI:15377"/>
        <dbReference type="ChEBI" id="CHEBI:15378"/>
        <dbReference type="ChEBI" id="CHEBI:16526"/>
        <dbReference type="ChEBI" id="CHEBI:18005"/>
        <dbReference type="ChEBI" id="CHEBI:29934"/>
        <dbReference type="EC" id="4.2.1.51"/>
    </reaction>
</comment>
<evidence type="ECO:0000256" key="10">
    <source>
        <dbReference type="ARBA" id="ARBA00022605"/>
    </source>
</evidence>
<dbReference type="CDD" id="cd13631">
    <property type="entry name" value="PBP2_Ct-PDT_like"/>
    <property type="match status" value="1"/>
</dbReference>
<feature type="domain" description="Chorismate mutase" evidence="19">
    <location>
        <begin position="1"/>
        <end position="88"/>
    </location>
</feature>
<keyword evidence="23" id="KW-1185">Reference proteome</keyword>
<dbReference type="EMBL" id="JAOUSE010000029">
    <property type="protein sequence ID" value="MCU9594780.1"/>
    <property type="molecule type" value="Genomic_DNA"/>
</dbReference>
<keyword evidence="12" id="KW-0584">Phenylalanine biosynthesis</keyword>
<evidence type="ECO:0000256" key="13">
    <source>
        <dbReference type="ARBA" id="ARBA00023235"/>
    </source>
</evidence>
<dbReference type="SUPFAM" id="SSF53850">
    <property type="entry name" value="Periplasmic binding protein-like II"/>
    <property type="match status" value="1"/>
</dbReference>
<keyword evidence="10" id="KW-0028">Amino-acid biosynthesis</keyword>
<evidence type="ECO:0000256" key="2">
    <source>
        <dbReference type="ARBA" id="ARBA00002364"/>
    </source>
</evidence>
<evidence type="ECO:0000259" key="20">
    <source>
        <dbReference type="PROSITE" id="PS51171"/>
    </source>
</evidence>
<dbReference type="Proteomes" id="UP001208656">
    <property type="component" value="Unassembled WGS sequence"/>
</dbReference>